<protein>
    <submittedName>
        <fullName evidence="1">Methyltransferase type 11</fullName>
    </submittedName>
</protein>
<sequence>MGVAQKVRRTLVEDPRSLGAGFRSRRWALVQELFPDLSSMDVVDLGGTVEAWERAPVRPARVTVLNLTEPGISRSDDIVPVLGDACDAGAALAAATGRTRFDLVFSNSVLEHLGGHANRARFAETVHALAPLHWVQTPYRYFPIEPHWLFPGMQFLPITARARVAERWPLSHSRSPDRERATSSALWTELISVTELRHYFPGSEVVHERFLGLTKSIIAVRR</sequence>
<keyword evidence="1" id="KW-0489">Methyltransferase</keyword>
<keyword evidence="2" id="KW-1185">Reference proteome</keyword>
<reference evidence="1 2" key="1">
    <citation type="submission" date="2019-01" db="EMBL/GenBank/DDBJ databases">
        <title>Novel species of Nocardioides.</title>
        <authorList>
            <person name="Liu Q."/>
            <person name="Xin Y.-H."/>
        </authorList>
    </citation>
    <scope>NUCLEOTIDE SEQUENCE [LARGE SCALE GENOMIC DNA]</scope>
    <source>
        <strain evidence="1 2">HLT3-15</strain>
    </source>
</reference>
<dbReference type="GO" id="GO:0008168">
    <property type="term" value="F:methyltransferase activity"/>
    <property type="evidence" value="ECO:0007669"/>
    <property type="project" value="UniProtKB-KW"/>
</dbReference>
<dbReference type="OrthoDB" id="7260171at2"/>
<proteinExistence type="predicted"/>
<dbReference type="AlphaFoldDB" id="A0A4Q2RQ12"/>
<dbReference type="InterPro" id="IPR029063">
    <property type="entry name" value="SAM-dependent_MTases_sf"/>
</dbReference>
<accession>A0A4Q2RQ12</accession>
<keyword evidence="1" id="KW-0808">Transferase</keyword>
<evidence type="ECO:0000313" key="2">
    <source>
        <dbReference type="Proteomes" id="UP000291838"/>
    </source>
</evidence>
<name>A0A4Q2RQ12_9ACTN</name>
<dbReference type="Proteomes" id="UP000291838">
    <property type="component" value="Unassembled WGS sequence"/>
</dbReference>
<gene>
    <name evidence="1" type="ORF">EUA06_10595</name>
</gene>
<dbReference type="GO" id="GO:0032259">
    <property type="term" value="P:methylation"/>
    <property type="evidence" value="ECO:0007669"/>
    <property type="project" value="UniProtKB-KW"/>
</dbReference>
<dbReference type="SUPFAM" id="SSF53335">
    <property type="entry name" value="S-adenosyl-L-methionine-dependent methyltransferases"/>
    <property type="match status" value="1"/>
</dbReference>
<dbReference type="EMBL" id="SDWS01000004">
    <property type="protein sequence ID" value="RYB90728.1"/>
    <property type="molecule type" value="Genomic_DNA"/>
</dbReference>
<dbReference type="RefSeq" id="WP_129475353.1">
    <property type="nucleotide sequence ID" value="NZ_SDWS01000004.1"/>
</dbReference>
<organism evidence="1 2">
    <name type="scientific">Nocardioides glacieisoli</name>
    <dbReference type="NCBI Taxonomy" id="1168730"/>
    <lineage>
        <taxon>Bacteria</taxon>
        <taxon>Bacillati</taxon>
        <taxon>Actinomycetota</taxon>
        <taxon>Actinomycetes</taxon>
        <taxon>Propionibacteriales</taxon>
        <taxon>Nocardioidaceae</taxon>
        <taxon>Nocardioides</taxon>
    </lineage>
</organism>
<evidence type="ECO:0000313" key="1">
    <source>
        <dbReference type="EMBL" id="RYB90728.1"/>
    </source>
</evidence>
<comment type="caution">
    <text evidence="1">The sequence shown here is derived from an EMBL/GenBank/DDBJ whole genome shotgun (WGS) entry which is preliminary data.</text>
</comment>